<keyword evidence="2" id="KW-0812">Transmembrane</keyword>
<feature type="compositionally biased region" description="Polar residues" evidence="1">
    <location>
        <begin position="24"/>
        <end position="36"/>
    </location>
</feature>
<evidence type="ECO:0000256" key="1">
    <source>
        <dbReference type="SAM" id="MobiDB-lite"/>
    </source>
</evidence>
<feature type="compositionally biased region" description="Basic and acidic residues" evidence="1">
    <location>
        <begin position="1"/>
        <end position="10"/>
    </location>
</feature>
<keyword evidence="4" id="KW-1185">Reference proteome</keyword>
<evidence type="ECO:0000313" key="4">
    <source>
        <dbReference type="Proteomes" id="UP000886595"/>
    </source>
</evidence>
<keyword evidence="2" id="KW-0472">Membrane</keyword>
<feature type="region of interest" description="Disordered" evidence="1">
    <location>
        <begin position="1"/>
        <end position="48"/>
    </location>
</feature>
<accession>A0A8X7RU89</accession>
<protein>
    <recommendedName>
        <fullName evidence="5">Transmembrane protein</fullName>
    </recommendedName>
</protein>
<gene>
    <name evidence="3" type="ORF">Bca52824_039764</name>
</gene>
<evidence type="ECO:0008006" key="5">
    <source>
        <dbReference type="Google" id="ProtNLM"/>
    </source>
</evidence>
<dbReference type="AlphaFoldDB" id="A0A8X7RU89"/>
<sequence>MSSVKFRSECSGHFSPSLRRPFASNPNTHRPSGQTLTPPPPPPPLSASEKEFHKYAGYAALALFSGAATYFSFPFPKHKKAQIFRIFTVTSRAWPKMKLKCCRSKKEKP</sequence>
<dbReference type="Proteomes" id="UP000886595">
    <property type="component" value="Unassembled WGS sequence"/>
</dbReference>
<feature type="transmembrane region" description="Helical" evidence="2">
    <location>
        <begin position="55"/>
        <end position="75"/>
    </location>
</feature>
<keyword evidence="2" id="KW-1133">Transmembrane helix</keyword>
<evidence type="ECO:0000313" key="3">
    <source>
        <dbReference type="EMBL" id="KAG2293095.1"/>
    </source>
</evidence>
<comment type="caution">
    <text evidence="3">The sequence shown here is derived from an EMBL/GenBank/DDBJ whole genome shotgun (WGS) entry which is preliminary data.</text>
</comment>
<dbReference type="EMBL" id="JAAMPC010000009">
    <property type="protein sequence ID" value="KAG2293095.1"/>
    <property type="molecule type" value="Genomic_DNA"/>
</dbReference>
<proteinExistence type="predicted"/>
<evidence type="ECO:0000256" key="2">
    <source>
        <dbReference type="SAM" id="Phobius"/>
    </source>
</evidence>
<organism evidence="3 4">
    <name type="scientific">Brassica carinata</name>
    <name type="common">Ethiopian mustard</name>
    <name type="synonym">Abyssinian cabbage</name>
    <dbReference type="NCBI Taxonomy" id="52824"/>
    <lineage>
        <taxon>Eukaryota</taxon>
        <taxon>Viridiplantae</taxon>
        <taxon>Streptophyta</taxon>
        <taxon>Embryophyta</taxon>
        <taxon>Tracheophyta</taxon>
        <taxon>Spermatophyta</taxon>
        <taxon>Magnoliopsida</taxon>
        <taxon>eudicotyledons</taxon>
        <taxon>Gunneridae</taxon>
        <taxon>Pentapetalae</taxon>
        <taxon>rosids</taxon>
        <taxon>malvids</taxon>
        <taxon>Brassicales</taxon>
        <taxon>Brassicaceae</taxon>
        <taxon>Brassiceae</taxon>
        <taxon>Brassica</taxon>
    </lineage>
</organism>
<reference evidence="3 4" key="1">
    <citation type="submission" date="2020-02" db="EMBL/GenBank/DDBJ databases">
        <authorList>
            <person name="Ma Q."/>
            <person name="Huang Y."/>
            <person name="Song X."/>
            <person name="Pei D."/>
        </authorList>
    </citation>
    <scope>NUCLEOTIDE SEQUENCE [LARGE SCALE GENOMIC DNA]</scope>
    <source>
        <strain evidence="3">Sxm20200214</strain>
        <tissue evidence="3">Leaf</tissue>
    </source>
</reference>
<name>A0A8X7RU89_BRACI</name>